<dbReference type="RefSeq" id="WP_190043369.1">
    <property type="nucleotide sequence ID" value="NZ_BNBE01000002.1"/>
</dbReference>
<evidence type="ECO:0000313" key="3">
    <source>
        <dbReference type="Proteomes" id="UP000632849"/>
    </source>
</evidence>
<evidence type="ECO:0000313" key="2">
    <source>
        <dbReference type="EMBL" id="GHG13927.1"/>
    </source>
</evidence>
<name>A0A919EQB0_STRFL</name>
<dbReference type="Proteomes" id="UP000632849">
    <property type="component" value="Unassembled WGS sequence"/>
</dbReference>
<reference evidence="2" key="2">
    <citation type="submission" date="2020-09" db="EMBL/GenBank/DDBJ databases">
        <authorList>
            <person name="Sun Q."/>
            <person name="Ohkuma M."/>
        </authorList>
    </citation>
    <scope>NUCLEOTIDE SEQUENCE</scope>
    <source>
        <strain evidence="2">JCM 4122</strain>
    </source>
</reference>
<evidence type="ECO:0000256" key="1">
    <source>
        <dbReference type="SAM" id="MobiDB-lite"/>
    </source>
</evidence>
<accession>A0A919EQB0</accession>
<protein>
    <submittedName>
        <fullName evidence="2">Uncharacterized protein</fullName>
    </submittedName>
</protein>
<feature type="region of interest" description="Disordered" evidence="1">
    <location>
        <begin position="1"/>
        <end position="26"/>
    </location>
</feature>
<organism evidence="2 3">
    <name type="scientific">Streptomyces filamentosus</name>
    <name type="common">Streptomyces roseosporus</name>
    <dbReference type="NCBI Taxonomy" id="67294"/>
    <lineage>
        <taxon>Bacteria</taxon>
        <taxon>Bacillati</taxon>
        <taxon>Actinomycetota</taxon>
        <taxon>Actinomycetes</taxon>
        <taxon>Kitasatosporales</taxon>
        <taxon>Streptomycetaceae</taxon>
        <taxon>Streptomyces</taxon>
    </lineage>
</organism>
<sequence length="645" mass="70210">MPDDFTAPPRRDDPFDFPDWPPGPSTLAAWRQWATREPYDTARQEISDTGPLIPEPTTPQTRAEARILTALIREYGMHRPELTDGPYGITSITPRSDELTIHIADRELERWARALTAAGIDIRAEAAAQNTGTATAGVTLAIDGARINLAPATPSAWHDAADSAAQRPAPPASNDHATPENELATLLSATLRRIGLLWDVAHRHSSVHLMLTEHAGKTHLLDASAGRHSLSVIPLWQALSMPLQLWPARPAPRRADAGAAVLDAVNAFKPQPTATDPAQSLCHLMDLEATAVTRRAATHALKIAQAVLDDPAHTSIWDAGGWVGTCRRSTARGEYSTHEDRLVPPGTERLLDAPGIDLLELGALALRAQLSQKELDDLRGLEKYQVPLWWGVDTLIELLNWALAAATSPPLADAQEHPAPRRTLQRAAQEAASHMIAVHEAIEDVGAAELRREHDTWRLSKPDAVATESAPTIADLILAAHAHDVLDFRALVQALTYFSYRVHSTAGLPDGHRSLEDDGDFPNSFTGYISTWYGQPCTLVGEEANQAAVGSAAYRRHLAAHRAAFDPFVECYLAAADEMPGRHDVAERHRAGAQALRTADLAALRDLDPRWRPGCGDEFLSIVATLPLEVHEVESWVDDIFGEDA</sequence>
<reference evidence="2" key="1">
    <citation type="journal article" date="2014" name="Int. J. Syst. Evol. Microbiol.">
        <title>Complete genome sequence of Corynebacterium casei LMG S-19264T (=DSM 44701T), isolated from a smear-ripened cheese.</title>
        <authorList>
            <consortium name="US DOE Joint Genome Institute (JGI-PGF)"/>
            <person name="Walter F."/>
            <person name="Albersmeier A."/>
            <person name="Kalinowski J."/>
            <person name="Ruckert C."/>
        </authorList>
    </citation>
    <scope>NUCLEOTIDE SEQUENCE</scope>
    <source>
        <strain evidence="2">JCM 4122</strain>
    </source>
</reference>
<keyword evidence="3" id="KW-1185">Reference proteome</keyword>
<dbReference type="AlphaFoldDB" id="A0A919EQB0"/>
<feature type="region of interest" description="Disordered" evidence="1">
    <location>
        <begin position="156"/>
        <end position="178"/>
    </location>
</feature>
<dbReference type="EMBL" id="BNBE01000002">
    <property type="protein sequence ID" value="GHG13927.1"/>
    <property type="molecule type" value="Genomic_DNA"/>
</dbReference>
<gene>
    <name evidence="2" type="ORF">GCM10017667_55060</name>
</gene>
<comment type="caution">
    <text evidence="2">The sequence shown here is derived from an EMBL/GenBank/DDBJ whole genome shotgun (WGS) entry which is preliminary data.</text>
</comment>
<proteinExistence type="predicted"/>